<dbReference type="RefSeq" id="YP_011108752.1">
    <property type="nucleotide sequence ID" value="NC_092456.1"/>
</dbReference>
<evidence type="ECO:0000313" key="2">
    <source>
        <dbReference type="Proteomes" id="UP001219244"/>
    </source>
</evidence>
<dbReference type="EMBL" id="OQ579029">
    <property type="protein sequence ID" value="WEU80444.1"/>
    <property type="molecule type" value="Genomic_DNA"/>
</dbReference>
<sequence>MVGVLTMTTDSLIVMTHRYLLSRSQCLRDC</sequence>
<evidence type="ECO:0000313" key="1">
    <source>
        <dbReference type="EMBL" id="WEU80444.1"/>
    </source>
</evidence>
<gene>
    <name evidence="1" type="ORF">CYQXPUPM_0002</name>
</gene>
<dbReference type="GeneID" id="98576595"/>
<proteinExistence type="predicted"/>
<dbReference type="Proteomes" id="UP001219244">
    <property type="component" value="Segment"/>
</dbReference>
<name>A0AAF0D7Q5_9CAUD</name>
<keyword evidence="2" id="KW-1185">Reference proteome</keyword>
<organism evidence="1 2">
    <name type="scientific">Klebsiella phage Saitama</name>
    <dbReference type="NCBI Taxonomy" id="3018528"/>
    <lineage>
        <taxon>Viruses</taxon>
        <taxon>Duplodnaviria</taxon>
        <taxon>Heunggongvirae</taxon>
        <taxon>Uroviricota</taxon>
        <taxon>Caudoviricetes</taxon>
        <taxon>Autographivirales</taxon>
        <taxon>Autotranscriptaviridae</taxon>
        <taxon>Studiervirinae</taxon>
        <taxon>Przondovirus</taxon>
        <taxon>Przondovirus saitama</taxon>
    </lineage>
</organism>
<protein>
    <submittedName>
        <fullName evidence="1">Uncharacterized protein</fullName>
    </submittedName>
</protein>
<reference evidence="1 2" key="1">
    <citation type="submission" date="2023-03" db="EMBL/GenBank/DDBJ databases">
        <title>A hybrid and poly-polish workflow for the complete and accurate assembly of phage genomes: a case study of ten przondoviruses.</title>
        <authorList>
            <person name="Elek C.K.A."/>
            <person name="Adriaenssens E.M."/>
        </authorList>
    </citation>
    <scope>NUCLEOTIDE SEQUENCE [LARGE SCALE GENOMIC DNA]</scope>
</reference>
<accession>A0AAF0D7Q5</accession>